<dbReference type="RefSeq" id="WP_112145841.1">
    <property type="nucleotide sequence ID" value="NZ_PGTO01000011.1"/>
</dbReference>
<accession>A0A364NW92</accession>
<comment type="caution">
    <text evidence="1">The sequence shown here is derived from an EMBL/GenBank/DDBJ whole genome shotgun (WGS) entry which is preliminary data.</text>
</comment>
<evidence type="ECO:0000313" key="2">
    <source>
        <dbReference type="Proteomes" id="UP000251075"/>
    </source>
</evidence>
<keyword evidence="2" id="KW-1185">Reference proteome</keyword>
<reference evidence="1 2" key="1">
    <citation type="submission" date="2017-11" db="EMBL/GenBank/DDBJ databases">
        <title>Draft genome sequence of magnetotactic bacterium Magnetospirillum kuznetsovii LBB-42.</title>
        <authorList>
            <person name="Grouzdev D.S."/>
            <person name="Rysina M.S."/>
            <person name="Baslerov R.V."/>
            <person name="Koziaeva V."/>
        </authorList>
    </citation>
    <scope>NUCLEOTIDE SEQUENCE [LARGE SCALE GENOMIC DNA]</scope>
    <source>
        <strain evidence="1 2">LBB-42</strain>
    </source>
</reference>
<evidence type="ECO:0000313" key="1">
    <source>
        <dbReference type="EMBL" id="RAU21326.1"/>
    </source>
</evidence>
<protein>
    <submittedName>
        <fullName evidence="1">DUF1640 domain-containing protein</fullName>
    </submittedName>
</protein>
<dbReference type="EMBL" id="PGTO01000011">
    <property type="protein sequence ID" value="RAU21326.1"/>
    <property type="molecule type" value="Genomic_DNA"/>
</dbReference>
<organism evidence="1 2">
    <name type="scientific">Paramagnetospirillum kuznetsovii</name>
    <dbReference type="NCBI Taxonomy" id="2053833"/>
    <lineage>
        <taxon>Bacteria</taxon>
        <taxon>Pseudomonadati</taxon>
        <taxon>Pseudomonadota</taxon>
        <taxon>Alphaproteobacteria</taxon>
        <taxon>Rhodospirillales</taxon>
        <taxon>Magnetospirillaceae</taxon>
        <taxon>Paramagnetospirillum</taxon>
    </lineage>
</organism>
<dbReference type="AlphaFoldDB" id="A0A364NW92"/>
<dbReference type="Proteomes" id="UP000251075">
    <property type="component" value="Unassembled WGS sequence"/>
</dbReference>
<dbReference type="Gene3D" id="1.20.5.340">
    <property type="match status" value="1"/>
</dbReference>
<dbReference type="OrthoDB" id="7307944at2"/>
<name>A0A364NW92_9PROT</name>
<proteinExistence type="predicted"/>
<gene>
    <name evidence="1" type="ORF">CU669_14245</name>
</gene>
<sequence length="87" mass="9441">MSTIAFDTLKFAERLEAGGFTHEQAKTAAMAFAEASSEQNVATRGDVEILRRDLDAKLSETKTEILKWIFGTALAQVGAIVALLKLL</sequence>